<protein>
    <submittedName>
        <fullName evidence="1">Uncharacterized protein</fullName>
    </submittedName>
</protein>
<evidence type="ECO:0000313" key="1">
    <source>
        <dbReference type="EMBL" id="KAH9415969.1"/>
    </source>
</evidence>
<organism evidence="1 2">
    <name type="scientific">Dermatophagoides pteronyssinus</name>
    <name type="common">European house dust mite</name>
    <dbReference type="NCBI Taxonomy" id="6956"/>
    <lineage>
        <taxon>Eukaryota</taxon>
        <taxon>Metazoa</taxon>
        <taxon>Ecdysozoa</taxon>
        <taxon>Arthropoda</taxon>
        <taxon>Chelicerata</taxon>
        <taxon>Arachnida</taxon>
        <taxon>Acari</taxon>
        <taxon>Acariformes</taxon>
        <taxon>Sarcoptiformes</taxon>
        <taxon>Astigmata</taxon>
        <taxon>Psoroptidia</taxon>
        <taxon>Analgoidea</taxon>
        <taxon>Pyroglyphidae</taxon>
        <taxon>Dermatophagoidinae</taxon>
        <taxon>Dermatophagoides</taxon>
    </lineage>
</organism>
<keyword evidence="2" id="KW-1185">Reference proteome</keyword>
<dbReference type="Proteomes" id="UP000887458">
    <property type="component" value="Unassembled WGS sequence"/>
</dbReference>
<reference evidence="1 2" key="2">
    <citation type="journal article" date="2022" name="Mol. Biol. Evol.">
        <title>Comparative Genomics Reveals Insights into the Divergent Evolution of Astigmatic Mites and Household Pest Adaptations.</title>
        <authorList>
            <person name="Xiong Q."/>
            <person name="Wan A.T."/>
            <person name="Liu X."/>
            <person name="Fung C.S."/>
            <person name="Xiao X."/>
            <person name="Malainual N."/>
            <person name="Hou J."/>
            <person name="Wang L."/>
            <person name="Wang M."/>
            <person name="Yang K.Y."/>
            <person name="Cui Y."/>
            <person name="Leung E.L."/>
            <person name="Nong W."/>
            <person name="Shin S.K."/>
            <person name="Au S.W."/>
            <person name="Jeong K.Y."/>
            <person name="Chew F.T."/>
            <person name="Hui J.H."/>
            <person name="Leung T.F."/>
            <person name="Tungtrongchitr A."/>
            <person name="Zhong N."/>
            <person name="Liu Z."/>
            <person name="Tsui S.K."/>
        </authorList>
    </citation>
    <scope>NUCLEOTIDE SEQUENCE [LARGE SCALE GENOMIC DNA]</scope>
    <source>
        <strain evidence="1">Derp</strain>
    </source>
</reference>
<evidence type="ECO:0000313" key="2">
    <source>
        <dbReference type="Proteomes" id="UP000887458"/>
    </source>
</evidence>
<reference evidence="1 2" key="1">
    <citation type="journal article" date="2018" name="J. Allergy Clin. Immunol.">
        <title>High-quality assembly of Dermatophagoides pteronyssinus genome and transcriptome reveals a wide range of novel allergens.</title>
        <authorList>
            <person name="Liu X.Y."/>
            <person name="Yang K.Y."/>
            <person name="Wang M.Q."/>
            <person name="Kwok J.S."/>
            <person name="Zeng X."/>
            <person name="Yang Z."/>
            <person name="Xiao X.J."/>
            <person name="Lau C.P."/>
            <person name="Li Y."/>
            <person name="Huang Z.M."/>
            <person name="Ba J.G."/>
            <person name="Yim A.K."/>
            <person name="Ouyang C.Y."/>
            <person name="Ngai S.M."/>
            <person name="Chan T.F."/>
            <person name="Leung E.L."/>
            <person name="Liu L."/>
            <person name="Liu Z.G."/>
            <person name="Tsui S.K."/>
        </authorList>
    </citation>
    <scope>NUCLEOTIDE SEQUENCE [LARGE SCALE GENOMIC DNA]</scope>
    <source>
        <strain evidence="1">Derp</strain>
    </source>
</reference>
<comment type="caution">
    <text evidence="1">The sequence shown here is derived from an EMBL/GenBank/DDBJ whole genome shotgun (WGS) entry which is preliminary data.</text>
</comment>
<gene>
    <name evidence="1" type="ORF">DERP_000463</name>
</gene>
<name>A0ABQ8J099_DERPT</name>
<accession>A0ABQ8J099</accession>
<dbReference type="EMBL" id="NJHN03000095">
    <property type="protein sequence ID" value="KAH9415969.1"/>
    <property type="molecule type" value="Genomic_DNA"/>
</dbReference>
<sequence>MSYHQNDIQHYHGQKLSSPDFIRILHIDSEWLNSFLFSIWPNFSLRKNIRFFYLIKKRFRRTETTSTNGGGDPDAPPGTLLPDISPVLSTLLEF</sequence>
<proteinExistence type="predicted"/>